<name>A0AAW8YIR0_PEDAC</name>
<keyword evidence="8" id="KW-0670">Pyruvate</keyword>
<dbReference type="InterPro" id="IPR000399">
    <property type="entry name" value="TPP-bd_CS"/>
</dbReference>
<accession>A0AAW8YIR0</accession>
<dbReference type="InterPro" id="IPR047210">
    <property type="entry name" value="TPP_PYR_POXB-like"/>
</dbReference>
<dbReference type="InterPro" id="IPR029061">
    <property type="entry name" value="THDP-binding"/>
</dbReference>
<keyword evidence="2 4" id="KW-0786">Thiamine pyrophosphate</keyword>
<evidence type="ECO:0000259" key="5">
    <source>
        <dbReference type="Pfam" id="PF00205"/>
    </source>
</evidence>
<evidence type="ECO:0000313" key="8">
    <source>
        <dbReference type="EMBL" id="MDV2621790.1"/>
    </source>
</evidence>
<dbReference type="InterPro" id="IPR014092">
    <property type="entry name" value="Pyruvate_oxidase"/>
</dbReference>
<dbReference type="SUPFAM" id="SSF52467">
    <property type="entry name" value="DHS-like NAD/FAD-binding domain"/>
    <property type="match status" value="1"/>
</dbReference>
<reference evidence="8" key="2">
    <citation type="submission" date="2023-10" db="EMBL/GenBank/DDBJ databases">
        <authorList>
            <person name="Khurajog B."/>
        </authorList>
    </citation>
    <scope>NUCLEOTIDE SEQUENCE</scope>
    <source>
        <strain evidence="8">BF9</strain>
    </source>
</reference>
<dbReference type="SUPFAM" id="SSF52518">
    <property type="entry name" value="Thiamin diphosphate-binding fold (THDP-binding)"/>
    <property type="match status" value="2"/>
</dbReference>
<keyword evidence="8" id="KW-0560">Oxidoreductase</keyword>
<dbReference type="Proteomes" id="UP001280897">
    <property type="component" value="Unassembled WGS sequence"/>
</dbReference>
<dbReference type="EMBL" id="JAWJAV010000005">
    <property type="protein sequence ID" value="MDV2621790.1"/>
    <property type="molecule type" value="Genomic_DNA"/>
</dbReference>
<dbReference type="CDD" id="cd02014">
    <property type="entry name" value="TPP_POX"/>
    <property type="match status" value="1"/>
</dbReference>
<dbReference type="PROSITE" id="PS00187">
    <property type="entry name" value="TPP_ENZYMES"/>
    <property type="match status" value="1"/>
</dbReference>
<dbReference type="Gene3D" id="3.40.50.970">
    <property type="match status" value="2"/>
</dbReference>
<evidence type="ECO:0000256" key="1">
    <source>
        <dbReference type="ARBA" id="ARBA00007812"/>
    </source>
</evidence>
<dbReference type="InterPro" id="IPR047212">
    <property type="entry name" value="TPP_POXB-like"/>
</dbReference>
<reference evidence="8" key="1">
    <citation type="journal article" date="2023" name="PeerJ">
        <title>Selection and evaluation of lactic acid bacteria from chicken feces in Thailand as potential probiotics.</title>
        <authorList>
            <person name="Khurajog B."/>
            <person name="Disastra Y."/>
            <person name="Lawwyne L.D."/>
            <person name="Sirichokchatchawan W."/>
            <person name="Niyomtham W."/>
            <person name="Yindee J."/>
            <person name="Hampson D.J."/>
            <person name="Prapasarakul N."/>
        </authorList>
    </citation>
    <scope>NUCLEOTIDE SEQUENCE</scope>
    <source>
        <strain evidence="8">BF9</strain>
    </source>
</reference>
<evidence type="ECO:0000313" key="9">
    <source>
        <dbReference type="Proteomes" id="UP001280897"/>
    </source>
</evidence>
<dbReference type="InterPro" id="IPR047211">
    <property type="entry name" value="POXB-like"/>
</dbReference>
<comment type="caution">
    <text evidence="8">The sequence shown here is derived from an EMBL/GenBank/DDBJ whole genome shotgun (WGS) entry which is preliminary data.</text>
</comment>
<protein>
    <recommendedName>
        <fullName evidence="3">Pyruvate oxidase</fullName>
        <ecNumber evidence="3">1.2.3.3</ecNumber>
    </recommendedName>
</protein>
<sequence>MAKMKAGQALAQVLKSWDVDHIYGITADSINNTVDGLYQERDGLKYIQVRHEEVGSLAATADAKLTGKIGVSFGSAGPGATHMFNGLYDAKMDHAPVLALIGQSSTEVMNTNFFQEMNQDPMFVDVAVFHKQVVSAAQIPYVVDEAIRAAYAQKGPAVVIIPDNLSGQEIDYTPIKTPKIYQQPVHSAIDDSAINDTIAALKTAKHPVLWIGRGVAGARQQVIQFSEDFQTPVVTAVPGTGIMPSDHPSFMGSMGRLGTKPAFEVAQKADLILFVGTNFPFARFWPDNVKVIQVNNNPEDLGKQRDADMAILADAKEFLDAVLAQNVKLPASKWLQAAQKDKANWDAWLEKLSKDDHQGLRAESVMAAIKDHAADNTIFGLDVGNNTEWAIRQIPLNHDQKFTLSGWFATMGYGLPAGMAAKLSYPDRPVVTISGDGGFAMVMQDLLTEVKYEMPIVNVVLENKSFGFIQHEKLVANQAPYGIDLQGANWAGVAENMGAIGLTATDLPSLAQAFDKIDELQKAGNTKPIVLDAKIVNNDPVDTSFMPLDPQIFDEATIKAFREQYELTDGQPALSEILNELGE</sequence>
<dbReference type="InterPro" id="IPR029035">
    <property type="entry name" value="DHS-like_NAD/FAD-binding_dom"/>
</dbReference>
<dbReference type="RefSeq" id="WP_008841696.1">
    <property type="nucleotide sequence ID" value="NZ_CP066046.1"/>
</dbReference>
<dbReference type="InterPro" id="IPR011766">
    <property type="entry name" value="TPP_enzyme_TPP-bd"/>
</dbReference>
<dbReference type="PANTHER" id="PTHR42981:SF2">
    <property type="entry name" value="PYRUVATE DEHYDROGENASE [UBIQUINONE]"/>
    <property type="match status" value="1"/>
</dbReference>
<dbReference type="CDD" id="cd07039">
    <property type="entry name" value="TPP_PYR_POX"/>
    <property type="match status" value="1"/>
</dbReference>
<evidence type="ECO:0000259" key="6">
    <source>
        <dbReference type="Pfam" id="PF02775"/>
    </source>
</evidence>
<comment type="similarity">
    <text evidence="1 4">Belongs to the TPP enzyme family.</text>
</comment>
<evidence type="ECO:0000256" key="4">
    <source>
        <dbReference type="RuleBase" id="RU362132"/>
    </source>
</evidence>
<dbReference type="GO" id="GO:0030976">
    <property type="term" value="F:thiamine pyrophosphate binding"/>
    <property type="evidence" value="ECO:0007669"/>
    <property type="project" value="InterPro"/>
</dbReference>
<dbReference type="EC" id="1.2.3.3" evidence="3"/>
<dbReference type="Pfam" id="PF02776">
    <property type="entry name" value="TPP_enzyme_N"/>
    <property type="match status" value="1"/>
</dbReference>
<evidence type="ECO:0000256" key="2">
    <source>
        <dbReference type="ARBA" id="ARBA00023052"/>
    </source>
</evidence>
<dbReference type="PANTHER" id="PTHR42981">
    <property type="entry name" value="PYRUVATE DEHYDROGENASE [UBIQUINONE]"/>
    <property type="match status" value="1"/>
</dbReference>
<feature type="domain" description="Thiamine pyrophosphate enzyme TPP-binding" evidence="6">
    <location>
        <begin position="382"/>
        <end position="517"/>
    </location>
</feature>
<feature type="domain" description="Thiamine pyrophosphate enzyme central" evidence="5">
    <location>
        <begin position="194"/>
        <end position="321"/>
    </location>
</feature>
<dbReference type="Gene3D" id="3.40.50.1220">
    <property type="entry name" value="TPP-binding domain"/>
    <property type="match status" value="1"/>
</dbReference>
<organism evidence="8 9">
    <name type="scientific">Pediococcus acidilactici</name>
    <dbReference type="NCBI Taxonomy" id="1254"/>
    <lineage>
        <taxon>Bacteria</taxon>
        <taxon>Bacillati</taxon>
        <taxon>Bacillota</taxon>
        <taxon>Bacilli</taxon>
        <taxon>Lactobacillales</taxon>
        <taxon>Lactobacillaceae</taxon>
        <taxon>Pediococcus</taxon>
        <taxon>Pediococcus acidilactici group</taxon>
    </lineage>
</organism>
<dbReference type="GO" id="GO:0000287">
    <property type="term" value="F:magnesium ion binding"/>
    <property type="evidence" value="ECO:0007669"/>
    <property type="project" value="InterPro"/>
</dbReference>
<dbReference type="NCBIfam" id="TIGR02720">
    <property type="entry name" value="pyruv_oxi_spxB"/>
    <property type="match status" value="1"/>
</dbReference>
<dbReference type="InterPro" id="IPR012000">
    <property type="entry name" value="Thiamin_PyroP_enz_cen_dom"/>
</dbReference>
<evidence type="ECO:0000259" key="7">
    <source>
        <dbReference type="Pfam" id="PF02776"/>
    </source>
</evidence>
<dbReference type="GO" id="GO:0047112">
    <property type="term" value="F:pyruvate oxidase activity"/>
    <property type="evidence" value="ECO:0007669"/>
    <property type="project" value="UniProtKB-UniRule"/>
</dbReference>
<feature type="domain" description="Thiamine pyrophosphate enzyme N-terminal TPP-binding" evidence="7">
    <location>
        <begin position="4"/>
        <end position="119"/>
    </location>
</feature>
<evidence type="ECO:0000256" key="3">
    <source>
        <dbReference type="NCBIfam" id="TIGR02720"/>
    </source>
</evidence>
<dbReference type="Pfam" id="PF00205">
    <property type="entry name" value="TPP_enzyme_M"/>
    <property type="match status" value="1"/>
</dbReference>
<gene>
    <name evidence="8" type="primary">spxB</name>
    <name evidence="8" type="ORF">R0G89_08620</name>
</gene>
<dbReference type="AlphaFoldDB" id="A0AAW8YIR0"/>
<dbReference type="Pfam" id="PF02775">
    <property type="entry name" value="TPP_enzyme_C"/>
    <property type="match status" value="1"/>
</dbReference>
<proteinExistence type="inferred from homology"/>
<dbReference type="InterPro" id="IPR012001">
    <property type="entry name" value="Thiamin_PyroP_enz_TPP-bd_dom"/>
</dbReference>